<reference evidence="1 2" key="1">
    <citation type="submission" date="2018-11" db="EMBL/GenBank/DDBJ databases">
        <title>Clostridium sp. nov., a member of the family Erysipelotrichaceae isolated from pig faeces.</title>
        <authorList>
            <person name="Chang Y.-H."/>
        </authorList>
    </citation>
    <scope>NUCLEOTIDE SEQUENCE [LARGE SCALE GENOMIC DNA]</scope>
    <source>
        <strain evidence="1 2">YH-panp20</strain>
    </source>
</reference>
<accession>A0A3N0I2N7</accession>
<evidence type="ECO:0000313" key="2">
    <source>
        <dbReference type="Proteomes" id="UP000276568"/>
    </source>
</evidence>
<keyword evidence="2" id="KW-1185">Reference proteome</keyword>
<proteinExistence type="predicted"/>
<name>A0A3N0I2N7_9FIRM</name>
<gene>
    <name evidence="1" type="ORF">EDX97_01610</name>
</gene>
<evidence type="ECO:0000313" key="1">
    <source>
        <dbReference type="EMBL" id="RNM31281.1"/>
    </source>
</evidence>
<protein>
    <submittedName>
        <fullName evidence="1">Uncharacterized protein</fullName>
    </submittedName>
</protein>
<dbReference type="Proteomes" id="UP000276568">
    <property type="component" value="Unassembled WGS sequence"/>
</dbReference>
<comment type="caution">
    <text evidence="1">The sequence shown here is derived from an EMBL/GenBank/DDBJ whole genome shotgun (WGS) entry which is preliminary data.</text>
</comment>
<dbReference type="AlphaFoldDB" id="A0A3N0I2N7"/>
<sequence>MTLNITNTCFMLFIRKVANRYRLNGYKNEGHAECFQRLQSFKTLLKYVYLKVEEKVLMPQYRRTDHKLFVIWLKGLQKHPIGMNDFI</sequence>
<dbReference type="EMBL" id="RJQC01000001">
    <property type="protein sequence ID" value="RNM31281.1"/>
    <property type="molecule type" value="Genomic_DNA"/>
</dbReference>
<organism evidence="1 2">
    <name type="scientific">Absicoccus porci</name>
    <dbReference type="NCBI Taxonomy" id="2486576"/>
    <lineage>
        <taxon>Bacteria</taxon>
        <taxon>Bacillati</taxon>
        <taxon>Bacillota</taxon>
        <taxon>Erysipelotrichia</taxon>
        <taxon>Erysipelotrichales</taxon>
        <taxon>Erysipelotrichaceae</taxon>
        <taxon>Absicoccus</taxon>
    </lineage>
</organism>